<protein>
    <submittedName>
        <fullName evidence="2">Immunity repressor</fullName>
    </submittedName>
</protein>
<dbReference type="Proteomes" id="UP000202279">
    <property type="component" value="Segment"/>
</dbReference>
<evidence type="ECO:0000313" key="3">
    <source>
        <dbReference type="Proteomes" id="UP000202279"/>
    </source>
</evidence>
<name>A0A166XZM5_9CAUD</name>
<keyword evidence="3" id="KW-1185">Reference proteome</keyword>
<gene>
    <name evidence="2" type="primary">40</name>
    <name evidence="2" type="ORF">PBI_BRITBRAT_40</name>
</gene>
<proteinExistence type="predicted"/>
<evidence type="ECO:0000256" key="1">
    <source>
        <dbReference type="SAM" id="MobiDB-lite"/>
    </source>
</evidence>
<dbReference type="EMBL" id="KU998233">
    <property type="protein sequence ID" value="ANA85248.1"/>
    <property type="molecule type" value="Genomic_DNA"/>
</dbReference>
<reference evidence="3" key="1">
    <citation type="submission" date="2016-03" db="EMBL/GenBank/DDBJ databases">
        <authorList>
            <person name="Ploux O."/>
        </authorList>
    </citation>
    <scope>NUCLEOTIDE SEQUENCE [LARGE SCALE GENOMIC DNA]</scope>
</reference>
<dbReference type="GeneID" id="28802885"/>
<feature type="compositionally biased region" description="Low complexity" evidence="1">
    <location>
        <begin position="124"/>
        <end position="139"/>
    </location>
</feature>
<dbReference type="RefSeq" id="YP_009276567.1">
    <property type="nucleotide sequence ID" value="NC_030942.1"/>
</dbReference>
<accession>A0A166XZM5</accession>
<organism evidence="2 3">
    <name type="scientific">Gordonia phage BritBrat</name>
    <dbReference type="NCBI Taxonomy" id="1838064"/>
    <lineage>
        <taxon>Viruses</taxon>
        <taxon>Duplodnaviria</taxon>
        <taxon>Heunggongvirae</taxon>
        <taxon>Uroviricota</taxon>
        <taxon>Caudoviricetes</taxon>
        <taxon>Britbratvirus</taxon>
        <taxon>Britbratvirus britbrat</taxon>
    </lineage>
</organism>
<sequence length="179" mass="19557">MNETDTLRGLIEKAKRERDLSVRQLAILAQKEGHKIVGTTLSGIVKGTYKSEPSNETLEAIAWLAGEDEEVAFAAAGRNVPGPPFADELPPGVDDLSKSERRAAIEILRTLVAQRREINRYVDSSSGSEEPPAPSEGGPTQKTGNKVTPLPKRNQTLKPDVPKAARKRDRRFPPQDPEA</sequence>
<dbReference type="KEGG" id="vg:28802885"/>
<evidence type="ECO:0000313" key="2">
    <source>
        <dbReference type="EMBL" id="ANA85248.1"/>
    </source>
</evidence>
<dbReference type="OrthoDB" id="34801at10239"/>
<feature type="region of interest" description="Disordered" evidence="1">
    <location>
        <begin position="120"/>
        <end position="179"/>
    </location>
</feature>